<dbReference type="Gene3D" id="1.10.10.10">
    <property type="entry name" value="Winged helix-like DNA-binding domain superfamily/Winged helix DNA-binding domain"/>
    <property type="match status" value="1"/>
</dbReference>
<dbReference type="PRINTS" id="PR00039">
    <property type="entry name" value="HTHLYSR"/>
</dbReference>
<dbReference type="PANTHER" id="PTHR30537">
    <property type="entry name" value="HTH-TYPE TRANSCRIPTIONAL REGULATOR"/>
    <property type="match status" value="1"/>
</dbReference>
<dbReference type="Pfam" id="PF00126">
    <property type="entry name" value="HTH_1"/>
    <property type="match status" value="1"/>
</dbReference>
<dbReference type="SUPFAM" id="SSF46785">
    <property type="entry name" value="Winged helix' DNA-binding domain"/>
    <property type="match status" value="1"/>
</dbReference>
<dbReference type="InterPro" id="IPR058163">
    <property type="entry name" value="LysR-type_TF_proteobact-type"/>
</dbReference>
<dbReference type="PROSITE" id="PS50931">
    <property type="entry name" value="HTH_LYSR"/>
    <property type="match status" value="1"/>
</dbReference>
<keyword evidence="7" id="KW-1185">Reference proteome</keyword>
<evidence type="ECO:0000259" key="5">
    <source>
        <dbReference type="PROSITE" id="PS50931"/>
    </source>
</evidence>
<evidence type="ECO:0000256" key="2">
    <source>
        <dbReference type="ARBA" id="ARBA00023015"/>
    </source>
</evidence>
<dbReference type="InterPro" id="IPR036390">
    <property type="entry name" value="WH_DNA-bd_sf"/>
</dbReference>
<dbReference type="Pfam" id="PF03466">
    <property type="entry name" value="LysR_substrate"/>
    <property type="match status" value="1"/>
</dbReference>
<organism evidence="6 7">
    <name type="scientific">Microvirga makkahensis</name>
    <dbReference type="NCBI Taxonomy" id="1128670"/>
    <lineage>
        <taxon>Bacteria</taxon>
        <taxon>Pseudomonadati</taxon>
        <taxon>Pseudomonadota</taxon>
        <taxon>Alphaproteobacteria</taxon>
        <taxon>Hyphomicrobiales</taxon>
        <taxon>Methylobacteriaceae</taxon>
        <taxon>Microvirga</taxon>
    </lineage>
</organism>
<keyword evidence="2" id="KW-0805">Transcription regulation</keyword>
<keyword evidence="4" id="KW-0804">Transcription</keyword>
<gene>
    <name evidence="6" type="ORF">GR328_03350</name>
</gene>
<dbReference type="GO" id="GO:0003700">
    <property type="term" value="F:DNA-binding transcription factor activity"/>
    <property type="evidence" value="ECO:0007669"/>
    <property type="project" value="InterPro"/>
</dbReference>
<dbReference type="AlphaFoldDB" id="A0A7X3MNV9"/>
<dbReference type="InterPro" id="IPR005119">
    <property type="entry name" value="LysR_subst-bd"/>
</dbReference>
<dbReference type="SUPFAM" id="SSF53850">
    <property type="entry name" value="Periplasmic binding protein-like II"/>
    <property type="match status" value="1"/>
</dbReference>
<dbReference type="EMBL" id="WURB01000002">
    <property type="protein sequence ID" value="MXQ10509.1"/>
    <property type="molecule type" value="Genomic_DNA"/>
</dbReference>
<dbReference type="GO" id="GO:0043565">
    <property type="term" value="F:sequence-specific DNA binding"/>
    <property type="evidence" value="ECO:0007669"/>
    <property type="project" value="TreeGrafter"/>
</dbReference>
<evidence type="ECO:0000256" key="1">
    <source>
        <dbReference type="ARBA" id="ARBA00009437"/>
    </source>
</evidence>
<accession>A0A7X3MNV9</accession>
<dbReference type="FunFam" id="1.10.10.10:FF:000001">
    <property type="entry name" value="LysR family transcriptional regulator"/>
    <property type="match status" value="1"/>
</dbReference>
<dbReference type="Gene3D" id="3.40.190.10">
    <property type="entry name" value="Periplasmic binding protein-like II"/>
    <property type="match status" value="2"/>
</dbReference>
<name>A0A7X3MNV9_9HYPH</name>
<reference evidence="6 7" key="2">
    <citation type="submission" date="2020-01" db="EMBL/GenBank/DDBJ databases">
        <title>Microvirga sp. nov., an arsenate reduction bacterium isolated from Tibet hotspring sediments.</title>
        <authorList>
            <person name="Xian W.-D."/>
            <person name="Li W.-J."/>
        </authorList>
    </citation>
    <scope>NUCLEOTIDE SEQUENCE [LARGE SCALE GENOMIC DNA]</scope>
    <source>
        <strain evidence="6 7">KCTC 23863</strain>
    </source>
</reference>
<evidence type="ECO:0000313" key="7">
    <source>
        <dbReference type="Proteomes" id="UP000436483"/>
    </source>
</evidence>
<evidence type="ECO:0000313" key="6">
    <source>
        <dbReference type="EMBL" id="MXQ10509.1"/>
    </source>
</evidence>
<reference evidence="6 7" key="1">
    <citation type="submission" date="2019-12" db="EMBL/GenBank/DDBJ databases">
        <authorList>
            <person name="Yuan C.-G."/>
        </authorList>
    </citation>
    <scope>NUCLEOTIDE SEQUENCE [LARGE SCALE GENOMIC DNA]</scope>
    <source>
        <strain evidence="6 7">KCTC 23863</strain>
    </source>
</reference>
<sequence length="312" mass="35063">MAELPPLRALQAFEAVGRCGSMTKASRELSVSPGAISQQIRLLEDRLGLQLIVRSTTSLALTEIGRRYYNTITKGFEEFRRAQAEIERARWSSGLVISALPSLASKWLATLIFEWQHDHPDLSIHLEGTHLEPRLEEDCTDFRITYGDRVRNYDSSVMLFTDSVIPVCSPKLLESGPPLKAPADLLAYPLLSIDWQPQFPSPPTWRDWLEQFGVDCGSLRHSFVFSLSSVAIEAAVEGRGFTLGQCAMVAEDLRVGRLVAPFSYKLRLSSPYFLAWNGPVFSKNGAREFHRWIVGRARRQDLLNELVGQSDP</sequence>
<feature type="domain" description="HTH lysR-type" evidence="5">
    <location>
        <begin position="5"/>
        <end position="62"/>
    </location>
</feature>
<evidence type="ECO:0000256" key="4">
    <source>
        <dbReference type="ARBA" id="ARBA00023163"/>
    </source>
</evidence>
<comment type="similarity">
    <text evidence="1">Belongs to the LysR transcriptional regulatory family.</text>
</comment>
<comment type="caution">
    <text evidence="6">The sequence shown here is derived from an EMBL/GenBank/DDBJ whole genome shotgun (WGS) entry which is preliminary data.</text>
</comment>
<proteinExistence type="inferred from homology"/>
<protein>
    <submittedName>
        <fullName evidence="6">LysR family transcriptional regulator</fullName>
    </submittedName>
</protein>
<dbReference type="InterPro" id="IPR000847">
    <property type="entry name" value="LysR_HTH_N"/>
</dbReference>
<dbReference type="GO" id="GO:0006351">
    <property type="term" value="P:DNA-templated transcription"/>
    <property type="evidence" value="ECO:0007669"/>
    <property type="project" value="TreeGrafter"/>
</dbReference>
<dbReference type="RefSeq" id="WP_160883118.1">
    <property type="nucleotide sequence ID" value="NZ_WURB01000002.1"/>
</dbReference>
<dbReference type="InterPro" id="IPR036388">
    <property type="entry name" value="WH-like_DNA-bd_sf"/>
</dbReference>
<dbReference type="PANTHER" id="PTHR30537:SF74">
    <property type="entry name" value="HTH-TYPE TRANSCRIPTIONAL REGULATOR TRPI"/>
    <property type="match status" value="1"/>
</dbReference>
<keyword evidence="3" id="KW-0238">DNA-binding</keyword>
<evidence type="ECO:0000256" key="3">
    <source>
        <dbReference type="ARBA" id="ARBA00023125"/>
    </source>
</evidence>
<dbReference type="Proteomes" id="UP000436483">
    <property type="component" value="Unassembled WGS sequence"/>
</dbReference>
<dbReference type="OrthoDB" id="9794694at2"/>